<keyword evidence="10" id="KW-0496">Mitochondrion</keyword>
<evidence type="ECO:0000256" key="12">
    <source>
        <dbReference type="SAM" id="MobiDB-lite"/>
    </source>
</evidence>
<dbReference type="Pfam" id="PF07992">
    <property type="entry name" value="Pyr_redox_2"/>
    <property type="match status" value="1"/>
</dbReference>
<evidence type="ECO:0000256" key="7">
    <source>
        <dbReference type="ARBA" id="ARBA00022946"/>
    </source>
</evidence>
<evidence type="ECO:0000256" key="11">
    <source>
        <dbReference type="ARBA" id="ARBA00047786"/>
    </source>
</evidence>
<feature type="region of interest" description="Disordered" evidence="12">
    <location>
        <begin position="391"/>
        <end position="424"/>
    </location>
</feature>
<evidence type="ECO:0000313" key="16">
    <source>
        <dbReference type="Proteomes" id="UP000008144"/>
    </source>
</evidence>
<dbReference type="InParanoid" id="F6ZHS2"/>
<evidence type="ECO:0000259" key="14">
    <source>
        <dbReference type="Pfam" id="PF14721"/>
    </source>
</evidence>
<dbReference type="OMA" id="RSIFFEH"/>
<dbReference type="GeneTree" id="ENSGT00940000156455"/>
<dbReference type="SUPFAM" id="SSF51905">
    <property type="entry name" value="FAD/NAD(P)-binding domain"/>
    <property type="match status" value="2"/>
</dbReference>
<evidence type="ECO:0000259" key="13">
    <source>
        <dbReference type="Pfam" id="PF07992"/>
    </source>
</evidence>
<dbReference type="PANTHER" id="PTHR43557:SF4">
    <property type="entry name" value="APOPTOSIS-INDUCING FACTOR 1, MITOCHONDRIAL"/>
    <property type="match status" value="1"/>
</dbReference>
<dbReference type="EMBL" id="EAAA01001437">
    <property type="status" value="NOT_ANNOTATED_CDS"/>
    <property type="molecule type" value="Genomic_DNA"/>
</dbReference>
<proteinExistence type="inferred from homology"/>
<dbReference type="Gene3D" id="3.30.390.30">
    <property type="match status" value="1"/>
</dbReference>
<name>F6ZHS2_CIOIN</name>
<dbReference type="GO" id="GO:0016174">
    <property type="term" value="F:NAD(P)H oxidase H2O2-forming activity"/>
    <property type="evidence" value="ECO:0000318"/>
    <property type="project" value="GO_Central"/>
</dbReference>
<evidence type="ECO:0008006" key="17">
    <source>
        <dbReference type="Google" id="ProtNLM"/>
    </source>
</evidence>
<dbReference type="Gene3D" id="3.50.50.60">
    <property type="entry name" value="FAD/NAD(P)-binding domain"/>
    <property type="match status" value="2"/>
</dbReference>
<accession>F6ZHS2</accession>
<dbReference type="InterPro" id="IPR036188">
    <property type="entry name" value="FAD/NAD-bd_sf"/>
</dbReference>
<evidence type="ECO:0000256" key="6">
    <source>
        <dbReference type="ARBA" id="ARBA00022827"/>
    </source>
</evidence>
<dbReference type="SMART" id="SM01353">
    <property type="entry name" value="AIF_C"/>
    <property type="match status" value="1"/>
</dbReference>
<protein>
    <recommendedName>
        <fullName evidence="17">FAD/NAD(P)-binding domain-containing protein</fullName>
    </recommendedName>
</protein>
<comment type="cofactor">
    <cofactor evidence="1">
        <name>FAD</name>
        <dbReference type="ChEBI" id="CHEBI:57692"/>
    </cofactor>
</comment>
<dbReference type="PRINTS" id="PR00411">
    <property type="entry name" value="PNDRDTASEI"/>
</dbReference>
<keyword evidence="9" id="KW-0520">NAD</keyword>
<evidence type="ECO:0000256" key="4">
    <source>
        <dbReference type="ARBA" id="ARBA00022630"/>
    </source>
</evidence>
<evidence type="ECO:0000256" key="10">
    <source>
        <dbReference type="ARBA" id="ARBA00023128"/>
    </source>
</evidence>
<reference evidence="15" key="3">
    <citation type="submission" date="2025-08" db="UniProtKB">
        <authorList>
            <consortium name="Ensembl"/>
        </authorList>
    </citation>
    <scope>IDENTIFICATION</scope>
</reference>
<keyword evidence="7" id="KW-0809">Transit peptide</keyword>
<dbReference type="SUPFAM" id="SSF55424">
    <property type="entry name" value="FAD/NAD-linked reductases, dimerisation (C-terminal) domain"/>
    <property type="match status" value="1"/>
</dbReference>
<dbReference type="InterPro" id="IPR016156">
    <property type="entry name" value="FAD/NAD-linked_Rdtase_dimer_sf"/>
</dbReference>
<keyword evidence="16" id="KW-1185">Reference proteome</keyword>
<evidence type="ECO:0000313" key="15">
    <source>
        <dbReference type="Ensembl" id="ENSCINP00000012225.3"/>
    </source>
</evidence>
<evidence type="ECO:0000256" key="5">
    <source>
        <dbReference type="ARBA" id="ARBA00022703"/>
    </source>
</evidence>
<dbReference type="InterPro" id="IPR023753">
    <property type="entry name" value="FAD/NAD-binding_dom"/>
</dbReference>
<evidence type="ECO:0000256" key="3">
    <source>
        <dbReference type="ARBA" id="ARBA00006442"/>
    </source>
</evidence>
<dbReference type="PRINTS" id="PR00368">
    <property type="entry name" value="FADPNR"/>
</dbReference>
<evidence type="ECO:0000256" key="2">
    <source>
        <dbReference type="ARBA" id="ARBA00004173"/>
    </source>
</evidence>
<evidence type="ECO:0000256" key="1">
    <source>
        <dbReference type="ARBA" id="ARBA00001974"/>
    </source>
</evidence>
<dbReference type="InterPro" id="IPR050446">
    <property type="entry name" value="FAD-oxidoreductase/Apoptosis"/>
</dbReference>
<sequence length="484" mass="53072">AEFPSQVQYLLIGGGTASYAAMRAIKKRDVTAKILIISEDSYPPYMRPPLSKELWYSDDEEAAKKLQFKSWNGKWRDVYFEKPDYYCAPSDLPAKSEGGVAVANNTRVVSLNPTDNIATLKDGTEIKYDKCLIATGGQPKNLPVFRKASAEIQKKVSTYRTASDFTELNNITDGVKSITVIGGGFMGSELACALGHKGQKVGFEVNQIFPENGNMGNVLPEYLTKWTTSKVKSEGVNVITDTVVNNVTMQDGRLKLQLRTGQEILTDHVVVAVGLGIDTSLAESGGLETDERFGGYRVNAELQARSNIWVAGDASCFFDAKLGRRRVEHHDHAVVSGRLAGENMAGGQKSYYHQSMFWSDLGPDVGYEAIGIIDSALPTVGVFAKATEKDTPKAAEGAGLRDDGAENPAENTEKQPTTTTTTASSEEFGKGVVFYLRQQKVVGVLLWNVFGRMPIARKMIRDQQAYDDYTEVAKLFKIHSEELD</sequence>
<dbReference type="GO" id="GO:0046983">
    <property type="term" value="F:protein dimerization activity"/>
    <property type="evidence" value="ECO:0007669"/>
    <property type="project" value="InterPro"/>
</dbReference>
<reference evidence="15" key="2">
    <citation type="journal article" date="2008" name="Genome Biol.">
        <title>Improved genome assembly and evidence-based global gene model set for the chordate Ciona intestinalis: new insight into intron and operon populations.</title>
        <authorList>
            <person name="Satou Y."/>
            <person name="Mineta K."/>
            <person name="Ogasawara M."/>
            <person name="Sasakura Y."/>
            <person name="Shoguchi E."/>
            <person name="Ueno K."/>
            <person name="Yamada L."/>
            <person name="Matsumoto J."/>
            <person name="Wasserscheid J."/>
            <person name="Dewar K."/>
            <person name="Wiley G.B."/>
            <person name="Macmil S.L."/>
            <person name="Roe B.A."/>
            <person name="Zeller R.W."/>
            <person name="Hastings K.E."/>
            <person name="Lemaire P."/>
            <person name="Lindquist E."/>
            <person name="Endo T."/>
            <person name="Hotta K."/>
            <person name="Inaba K."/>
        </authorList>
    </citation>
    <scope>NUCLEOTIDE SEQUENCE [LARGE SCALE GENOMIC DNA]</scope>
    <source>
        <strain evidence="15">wild type</strain>
    </source>
</reference>
<evidence type="ECO:0000256" key="9">
    <source>
        <dbReference type="ARBA" id="ARBA00023027"/>
    </source>
</evidence>
<dbReference type="InterPro" id="IPR029324">
    <property type="entry name" value="AIF_C"/>
</dbReference>
<keyword evidence="6" id="KW-0274">FAD</keyword>
<dbReference type="STRING" id="7719.ENSCINP00000012225"/>
<dbReference type="FunCoup" id="F6ZHS2">
    <property type="interactions" value="357"/>
</dbReference>
<reference evidence="16" key="1">
    <citation type="journal article" date="2002" name="Science">
        <title>The draft genome of Ciona intestinalis: insights into chordate and vertebrate origins.</title>
        <authorList>
            <person name="Dehal P."/>
            <person name="Satou Y."/>
            <person name="Campbell R.K."/>
            <person name="Chapman J."/>
            <person name="Degnan B."/>
            <person name="De Tomaso A."/>
            <person name="Davidson B."/>
            <person name="Di Gregorio A."/>
            <person name="Gelpke M."/>
            <person name="Goodstein D.M."/>
            <person name="Harafuji N."/>
            <person name="Hastings K.E."/>
            <person name="Ho I."/>
            <person name="Hotta K."/>
            <person name="Huang W."/>
            <person name="Kawashima T."/>
            <person name="Lemaire P."/>
            <person name="Martinez D."/>
            <person name="Meinertzhagen I.A."/>
            <person name="Necula S."/>
            <person name="Nonaka M."/>
            <person name="Putnam N."/>
            <person name="Rash S."/>
            <person name="Saiga H."/>
            <person name="Satake M."/>
            <person name="Terry A."/>
            <person name="Yamada L."/>
            <person name="Wang H.G."/>
            <person name="Awazu S."/>
            <person name="Azumi K."/>
            <person name="Boore J."/>
            <person name="Branno M."/>
            <person name="Chin-Bow S."/>
            <person name="DeSantis R."/>
            <person name="Doyle S."/>
            <person name="Francino P."/>
            <person name="Keys D.N."/>
            <person name="Haga S."/>
            <person name="Hayashi H."/>
            <person name="Hino K."/>
            <person name="Imai K.S."/>
            <person name="Inaba K."/>
            <person name="Kano S."/>
            <person name="Kobayashi K."/>
            <person name="Kobayashi M."/>
            <person name="Lee B.I."/>
            <person name="Makabe K.W."/>
            <person name="Manohar C."/>
            <person name="Matassi G."/>
            <person name="Medina M."/>
            <person name="Mochizuki Y."/>
            <person name="Mount S."/>
            <person name="Morishita T."/>
            <person name="Miura S."/>
            <person name="Nakayama A."/>
            <person name="Nishizaka S."/>
            <person name="Nomoto H."/>
            <person name="Ohta F."/>
            <person name="Oishi K."/>
            <person name="Rigoutsos I."/>
            <person name="Sano M."/>
            <person name="Sasaki A."/>
            <person name="Sasakura Y."/>
            <person name="Shoguchi E."/>
            <person name="Shin-i T."/>
            <person name="Spagnuolo A."/>
            <person name="Stainier D."/>
            <person name="Suzuki M.M."/>
            <person name="Tassy O."/>
            <person name="Takatori N."/>
            <person name="Tokuoka M."/>
            <person name="Yagi K."/>
            <person name="Yoshizaki F."/>
            <person name="Wada S."/>
            <person name="Zhang C."/>
            <person name="Hyatt P.D."/>
            <person name="Larimer F."/>
            <person name="Detter C."/>
            <person name="Doggett N."/>
            <person name="Glavina T."/>
            <person name="Hawkins T."/>
            <person name="Richardson P."/>
            <person name="Lucas S."/>
            <person name="Kohara Y."/>
            <person name="Levine M."/>
            <person name="Satoh N."/>
            <person name="Rokhsar D.S."/>
        </authorList>
    </citation>
    <scope>NUCLEOTIDE SEQUENCE [LARGE SCALE GENOMIC DNA]</scope>
</reference>
<organism evidence="15 16">
    <name type="scientific">Ciona intestinalis</name>
    <name type="common">Transparent sea squirt</name>
    <name type="synonym">Ascidia intestinalis</name>
    <dbReference type="NCBI Taxonomy" id="7719"/>
    <lineage>
        <taxon>Eukaryota</taxon>
        <taxon>Metazoa</taxon>
        <taxon>Chordata</taxon>
        <taxon>Tunicata</taxon>
        <taxon>Ascidiacea</taxon>
        <taxon>Phlebobranchia</taxon>
        <taxon>Cionidae</taxon>
        <taxon>Ciona</taxon>
    </lineage>
</organism>
<dbReference type="GO" id="GO:0071949">
    <property type="term" value="F:FAD binding"/>
    <property type="evidence" value="ECO:0000318"/>
    <property type="project" value="GO_Central"/>
</dbReference>
<dbReference type="GO" id="GO:0006915">
    <property type="term" value="P:apoptotic process"/>
    <property type="evidence" value="ECO:0000318"/>
    <property type="project" value="GO_Central"/>
</dbReference>
<keyword evidence="4" id="KW-0285">Flavoprotein</keyword>
<comment type="catalytic activity">
    <reaction evidence="11">
        <text>A + NADH + H(+) = AH2 + NAD(+)</text>
        <dbReference type="Rhea" id="RHEA:11356"/>
        <dbReference type="ChEBI" id="CHEBI:13193"/>
        <dbReference type="ChEBI" id="CHEBI:15378"/>
        <dbReference type="ChEBI" id="CHEBI:17499"/>
        <dbReference type="ChEBI" id="CHEBI:57540"/>
        <dbReference type="ChEBI" id="CHEBI:57945"/>
    </reaction>
</comment>
<comment type="similarity">
    <text evidence="3">Belongs to the FAD-dependent oxidoreductase family.</text>
</comment>
<dbReference type="Proteomes" id="UP000008144">
    <property type="component" value="Chromosome 2"/>
</dbReference>
<reference evidence="15" key="4">
    <citation type="submission" date="2025-09" db="UniProtKB">
        <authorList>
            <consortium name="Ensembl"/>
        </authorList>
    </citation>
    <scope>IDENTIFICATION</scope>
</reference>
<comment type="subcellular location">
    <subcellularLocation>
        <location evidence="2">Mitochondrion</location>
    </subcellularLocation>
</comment>
<dbReference type="HOGENOM" id="CLU_003291_5_2_1"/>
<keyword evidence="5" id="KW-0053">Apoptosis</keyword>
<dbReference type="GO" id="GO:0160203">
    <property type="term" value="P:mitochondrial disulfide relay system"/>
    <property type="evidence" value="ECO:0000318"/>
    <property type="project" value="GO_Central"/>
</dbReference>
<keyword evidence="8" id="KW-0560">Oxidoreductase</keyword>
<dbReference type="Ensembl" id="ENSCINT00000012225.3">
    <property type="protein sequence ID" value="ENSCINP00000012225.3"/>
    <property type="gene ID" value="ENSCING00000005922.3"/>
</dbReference>
<feature type="compositionally biased region" description="Basic and acidic residues" evidence="12">
    <location>
        <begin position="391"/>
        <end position="404"/>
    </location>
</feature>
<feature type="domain" description="Mitochondrial apoptosis-inducing factor C-terminal" evidence="14">
    <location>
        <begin position="340"/>
        <end position="462"/>
    </location>
</feature>
<dbReference type="Pfam" id="PF14721">
    <property type="entry name" value="AIF_C"/>
    <property type="match status" value="1"/>
</dbReference>
<dbReference type="GO" id="GO:0005739">
    <property type="term" value="C:mitochondrion"/>
    <property type="evidence" value="ECO:0000318"/>
    <property type="project" value="GO_Central"/>
</dbReference>
<evidence type="ECO:0000256" key="8">
    <source>
        <dbReference type="ARBA" id="ARBA00023002"/>
    </source>
</evidence>
<feature type="domain" description="FAD/NAD(P)-binding" evidence="13">
    <location>
        <begin position="8"/>
        <end position="336"/>
    </location>
</feature>
<dbReference type="PANTHER" id="PTHR43557">
    <property type="entry name" value="APOPTOSIS-INDUCING FACTOR 1"/>
    <property type="match status" value="1"/>
</dbReference>
<dbReference type="AlphaFoldDB" id="F6ZHS2"/>